<dbReference type="RefSeq" id="WP_085122159.1">
    <property type="nucleotide sequence ID" value="NZ_FWZX01000005.1"/>
</dbReference>
<evidence type="ECO:0000256" key="4">
    <source>
        <dbReference type="ARBA" id="ARBA00023163"/>
    </source>
</evidence>
<dbReference type="SUPFAM" id="SSF46785">
    <property type="entry name" value="Winged helix' DNA-binding domain"/>
    <property type="match status" value="1"/>
</dbReference>
<dbReference type="FunFam" id="1.10.10.10:FF:000001">
    <property type="entry name" value="LysR family transcriptional regulator"/>
    <property type="match status" value="1"/>
</dbReference>
<evidence type="ECO:0000259" key="5">
    <source>
        <dbReference type="PROSITE" id="PS50931"/>
    </source>
</evidence>
<dbReference type="Proteomes" id="UP000192917">
    <property type="component" value="Unassembled WGS sequence"/>
</dbReference>
<protein>
    <submittedName>
        <fullName evidence="6">LysR family transcriptional regulator, glycine cleavage system transcriptional activator/LysR family transcriptional regulator, regulator of gene expression of beta-lactamase</fullName>
    </submittedName>
</protein>
<dbReference type="AlphaFoldDB" id="A0A1Y6BQM0"/>
<dbReference type="STRING" id="560819.SAMN05428998_105148"/>
<evidence type="ECO:0000256" key="1">
    <source>
        <dbReference type="ARBA" id="ARBA00009437"/>
    </source>
</evidence>
<gene>
    <name evidence="6" type="ORF">SAMN05428998_105148</name>
</gene>
<dbReference type="InterPro" id="IPR036390">
    <property type="entry name" value="WH_DNA-bd_sf"/>
</dbReference>
<dbReference type="PRINTS" id="PR00039">
    <property type="entry name" value="HTHLYSR"/>
</dbReference>
<proteinExistence type="inferred from homology"/>
<reference evidence="6 7" key="1">
    <citation type="submission" date="2017-04" db="EMBL/GenBank/DDBJ databases">
        <authorList>
            <person name="Afonso C.L."/>
            <person name="Miller P.J."/>
            <person name="Scott M.A."/>
            <person name="Spackman E."/>
            <person name="Goraichik I."/>
            <person name="Dimitrov K.M."/>
            <person name="Suarez D.L."/>
            <person name="Swayne D.E."/>
        </authorList>
    </citation>
    <scope>NUCLEOTIDE SEQUENCE [LARGE SCALE GENOMIC DNA]</scope>
    <source>
        <strain evidence="6 7">USBA 355</strain>
    </source>
</reference>
<name>A0A1Y6BQM0_9PROT</name>
<evidence type="ECO:0000256" key="2">
    <source>
        <dbReference type="ARBA" id="ARBA00023015"/>
    </source>
</evidence>
<dbReference type="GO" id="GO:0003677">
    <property type="term" value="F:DNA binding"/>
    <property type="evidence" value="ECO:0007669"/>
    <property type="project" value="UniProtKB-KW"/>
</dbReference>
<keyword evidence="2" id="KW-0805">Transcription regulation</keyword>
<dbReference type="Pfam" id="PF03466">
    <property type="entry name" value="LysR_substrate"/>
    <property type="match status" value="1"/>
</dbReference>
<accession>A0A1Y6BQM0</accession>
<comment type="similarity">
    <text evidence="1">Belongs to the LysR transcriptional regulatory family.</text>
</comment>
<dbReference type="GO" id="GO:0003700">
    <property type="term" value="F:DNA-binding transcription factor activity"/>
    <property type="evidence" value="ECO:0007669"/>
    <property type="project" value="InterPro"/>
</dbReference>
<dbReference type="Pfam" id="PF00126">
    <property type="entry name" value="HTH_1"/>
    <property type="match status" value="1"/>
</dbReference>
<dbReference type="PROSITE" id="PS50931">
    <property type="entry name" value="HTH_LYSR"/>
    <property type="match status" value="1"/>
</dbReference>
<dbReference type="InterPro" id="IPR000847">
    <property type="entry name" value="LysR_HTH_N"/>
</dbReference>
<feature type="domain" description="HTH lysR-type" evidence="5">
    <location>
        <begin position="3"/>
        <end position="60"/>
    </location>
</feature>
<evidence type="ECO:0000313" key="6">
    <source>
        <dbReference type="EMBL" id="SMF13284.1"/>
    </source>
</evidence>
<keyword evidence="4" id="KW-0804">Transcription</keyword>
<keyword evidence="3" id="KW-0238">DNA-binding</keyword>
<dbReference type="PANTHER" id="PTHR30537:SF5">
    <property type="entry name" value="HTH-TYPE TRANSCRIPTIONAL ACTIVATOR TTDR-RELATED"/>
    <property type="match status" value="1"/>
</dbReference>
<dbReference type="EMBL" id="FWZX01000005">
    <property type="protein sequence ID" value="SMF13284.1"/>
    <property type="molecule type" value="Genomic_DNA"/>
</dbReference>
<keyword evidence="7" id="KW-1185">Reference proteome</keyword>
<evidence type="ECO:0000256" key="3">
    <source>
        <dbReference type="ARBA" id="ARBA00023125"/>
    </source>
</evidence>
<dbReference type="SUPFAM" id="SSF53850">
    <property type="entry name" value="Periplasmic binding protein-like II"/>
    <property type="match status" value="1"/>
</dbReference>
<organism evidence="6 7">
    <name type="scientific">Tistlia consotensis USBA 355</name>
    <dbReference type="NCBI Taxonomy" id="560819"/>
    <lineage>
        <taxon>Bacteria</taxon>
        <taxon>Pseudomonadati</taxon>
        <taxon>Pseudomonadota</taxon>
        <taxon>Alphaproteobacteria</taxon>
        <taxon>Rhodospirillales</taxon>
        <taxon>Rhodovibrionaceae</taxon>
        <taxon>Tistlia</taxon>
    </lineage>
</organism>
<dbReference type="Gene3D" id="3.40.190.10">
    <property type="entry name" value="Periplasmic binding protein-like II"/>
    <property type="match status" value="2"/>
</dbReference>
<evidence type="ECO:0000313" key="7">
    <source>
        <dbReference type="Proteomes" id="UP000192917"/>
    </source>
</evidence>
<dbReference type="Gene3D" id="1.10.10.10">
    <property type="entry name" value="Winged helix-like DNA-binding domain superfamily/Winged helix DNA-binding domain"/>
    <property type="match status" value="1"/>
</dbReference>
<dbReference type="InterPro" id="IPR058163">
    <property type="entry name" value="LysR-type_TF_proteobact-type"/>
</dbReference>
<dbReference type="InterPro" id="IPR005119">
    <property type="entry name" value="LysR_subst-bd"/>
</dbReference>
<dbReference type="PANTHER" id="PTHR30537">
    <property type="entry name" value="HTH-TYPE TRANSCRIPTIONAL REGULATOR"/>
    <property type="match status" value="1"/>
</dbReference>
<sequence length="289" mass="29972">MSTPLTWLRSFEAAARLGSLTLAAQEVGLTQAAVSQQMKALETRLGVQLLQREPRGVSLTGAGAELYRAVAEGLERIDGSLARFVRRDARELRVLCNTSLAVRCLLPRLPAFCAAHPEVALQVRTALWRTDALGIDPDVELFLGPDRSGATGAIPIPGGEMTAVAAPAVAERLGRGAGGVRTLAVSGFDPLFEAWAKAGASPRGAAGEPLVSDSFHAALTLAEAGIGATIAPRLLAAASLATGALVELASPPRHQVLVYQCQLSSRPSDPAVAFRDWALGALAAPPPAP</sequence>
<dbReference type="InterPro" id="IPR036388">
    <property type="entry name" value="WH-like_DNA-bd_sf"/>
</dbReference>